<dbReference type="InterPro" id="IPR015956">
    <property type="entry name" value="Peniciliin-bd_prot_C_sf"/>
</dbReference>
<dbReference type="STRING" id="720554.Clocl_2858"/>
<evidence type="ECO:0000313" key="17">
    <source>
        <dbReference type="EMBL" id="AEV69407.1"/>
    </source>
</evidence>
<dbReference type="EC" id="3.4.16.4" evidence="4"/>
<evidence type="ECO:0000256" key="4">
    <source>
        <dbReference type="ARBA" id="ARBA00012448"/>
    </source>
</evidence>
<dbReference type="Gene3D" id="2.60.410.10">
    <property type="entry name" value="D-Ala-D-Ala carboxypeptidase, C-terminal domain"/>
    <property type="match status" value="1"/>
</dbReference>
<proteinExistence type="inferred from homology"/>
<dbReference type="SUPFAM" id="SSF69189">
    <property type="entry name" value="Penicillin-binding protein associated domain"/>
    <property type="match status" value="1"/>
</dbReference>
<evidence type="ECO:0000256" key="2">
    <source>
        <dbReference type="ARBA" id="ARBA00004752"/>
    </source>
</evidence>
<dbReference type="GO" id="GO:0071555">
    <property type="term" value="P:cell wall organization"/>
    <property type="evidence" value="ECO:0007669"/>
    <property type="project" value="UniProtKB-KW"/>
</dbReference>
<evidence type="ECO:0000256" key="14">
    <source>
        <dbReference type="PIRSR" id="PIRSR618044-2"/>
    </source>
</evidence>
<reference evidence="17 18" key="2">
    <citation type="journal article" date="2012" name="Stand. Genomic Sci.">
        <title>Complete Genome Sequence of Clostridium clariflavum DSM 19732.</title>
        <authorList>
            <person name="Izquierdo J.A."/>
            <person name="Goodwin L."/>
            <person name="Davenport K.W."/>
            <person name="Teshima H."/>
            <person name="Bruce D."/>
            <person name="Detter C."/>
            <person name="Tapia R."/>
            <person name="Han S."/>
            <person name="Land M."/>
            <person name="Hauser L."/>
            <person name="Jeffries C.D."/>
            <person name="Han J."/>
            <person name="Pitluck S."/>
            <person name="Nolan M."/>
            <person name="Chen A."/>
            <person name="Huntemann M."/>
            <person name="Mavromatis K."/>
            <person name="Mikhailova N."/>
            <person name="Liolios K."/>
            <person name="Woyke T."/>
            <person name="Lynd L.R."/>
        </authorList>
    </citation>
    <scope>NUCLEOTIDE SEQUENCE [LARGE SCALE GENOMIC DNA]</scope>
    <source>
        <strain evidence="18">DSM 19732 / NBRC 101661 / EBR45</strain>
    </source>
</reference>
<keyword evidence="6" id="KW-0645">Protease</keyword>
<dbReference type="Pfam" id="PF07943">
    <property type="entry name" value="PBP5_C"/>
    <property type="match status" value="1"/>
</dbReference>
<comment type="catalytic activity">
    <reaction evidence="12">
        <text>Preferential cleavage: (Ac)2-L-Lys-D-Ala-|-D-Ala. Also transpeptidation of peptidyl-alanyl moieties that are N-acyl substituents of D-alanine.</text>
        <dbReference type="EC" id="3.4.16.4"/>
    </reaction>
</comment>
<dbReference type="InterPro" id="IPR001967">
    <property type="entry name" value="Peptidase_S11_N"/>
</dbReference>
<dbReference type="SMART" id="SM00936">
    <property type="entry name" value="PBP5_C"/>
    <property type="match status" value="1"/>
</dbReference>
<dbReference type="PRINTS" id="PR00725">
    <property type="entry name" value="DADACBPTASE1"/>
</dbReference>
<keyword evidence="7" id="KW-0732">Signal</keyword>
<comment type="pathway">
    <text evidence="2">Cell wall biogenesis; peptidoglycan biosynthesis.</text>
</comment>
<comment type="similarity">
    <text evidence="3 15">Belongs to the peptidase S11 family.</text>
</comment>
<organism evidence="17 18">
    <name type="scientific">Acetivibrio clariflavus (strain DSM 19732 / NBRC 101661 / EBR45)</name>
    <name type="common">Clostridium clariflavum</name>
    <dbReference type="NCBI Taxonomy" id="720554"/>
    <lineage>
        <taxon>Bacteria</taxon>
        <taxon>Bacillati</taxon>
        <taxon>Bacillota</taxon>
        <taxon>Clostridia</taxon>
        <taxon>Eubacteriales</taxon>
        <taxon>Oscillospiraceae</taxon>
        <taxon>Acetivibrio</taxon>
    </lineage>
</organism>
<evidence type="ECO:0000256" key="5">
    <source>
        <dbReference type="ARBA" id="ARBA00022645"/>
    </source>
</evidence>
<name>G8LSQ5_ACECE</name>
<evidence type="ECO:0000256" key="10">
    <source>
        <dbReference type="ARBA" id="ARBA00022984"/>
    </source>
</evidence>
<dbReference type="Gene3D" id="3.40.710.10">
    <property type="entry name" value="DD-peptidase/beta-lactamase superfamily"/>
    <property type="match status" value="1"/>
</dbReference>
<keyword evidence="9" id="KW-0133">Cell shape</keyword>
<dbReference type="AlphaFoldDB" id="G8LSQ5"/>
<dbReference type="GO" id="GO:0008360">
    <property type="term" value="P:regulation of cell shape"/>
    <property type="evidence" value="ECO:0007669"/>
    <property type="project" value="UniProtKB-KW"/>
</dbReference>
<dbReference type="InterPro" id="IPR012338">
    <property type="entry name" value="Beta-lactam/transpept-like"/>
</dbReference>
<comment type="function">
    <text evidence="1">Removes C-terminal D-alanyl residues from sugar-peptide cell wall precursors.</text>
</comment>
<accession>G8LSQ5</accession>
<evidence type="ECO:0000256" key="3">
    <source>
        <dbReference type="ARBA" id="ARBA00007164"/>
    </source>
</evidence>
<dbReference type="Pfam" id="PF00768">
    <property type="entry name" value="Peptidase_S11"/>
    <property type="match status" value="1"/>
</dbReference>
<dbReference type="InterPro" id="IPR037167">
    <property type="entry name" value="Peptidase_S11_C_sf"/>
</dbReference>
<dbReference type="SUPFAM" id="SSF56601">
    <property type="entry name" value="beta-lactamase/transpeptidase-like"/>
    <property type="match status" value="1"/>
</dbReference>
<keyword evidence="8" id="KW-0378">Hydrolase</keyword>
<evidence type="ECO:0000256" key="8">
    <source>
        <dbReference type="ARBA" id="ARBA00022801"/>
    </source>
</evidence>
<dbReference type="GO" id="GO:0009252">
    <property type="term" value="P:peptidoglycan biosynthetic process"/>
    <property type="evidence" value="ECO:0007669"/>
    <property type="project" value="UniProtKB-UniPathway"/>
</dbReference>
<evidence type="ECO:0000256" key="15">
    <source>
        <dbReference type="RuleBase" id="RU004016"/>
    </source>
</evidence>
<dbReference type="GO" id="GO:0009002">
    <property type="term" value="F:serine-type D-Ala-D-Ala carboxypeptidase activity"/>
    <property type="evidence" value="ECO:0007669"/>
    <property type="project" value="UniProtKB-EC"/>
</dbReference>
<dbReference type="MEROPS" id="S11.004"/>
<dbReference type="PANTHER" id="PTHR21581">
    <property type="entry name" value="D-ALANYL-D-ALANINE CARBOXYPEPTIDASE"/>
    <property type="match status" value="1"/>
</dbReference>
<evidence type="ECO:0000256" key="12">
    <source>
        <dbReference type="ARBA" id="ARBA00034000"/>
    </source>
</evidence>
<dbReference type="Proteomes" id="UP000005435">
    <property type="component" value="Chromosome"/>
</dbReference>
<feature type="active site" description="Acyl-ester intermediate" evidence="13">
    <location>
        <position position="91"/>
    </location>
</feature>
<dbReference type="KEGG" id="ccl:Clocl_2858"/>
<keyword evidence="10" id="KW-0573">Peptidoglycan synthesis</keyword>
<dbReference type="InterPro" id="IPR018044">
    <property type="entry name" value="Peptidase_S11"/>
</dbReference>
<dbReference type="PANTHER" id="PTHR21581:SF33">
    <property type="entry name" value="D-ALANYL-D-ALANINE CARBOXYPEPTIDASE DACB"/>
    <property type="match status" value="1"/>
</dbReference>
<evidence type="ECO:0000256" key="7">
    <source>
        <dbReference type="ARBA" id="ARBA00022729"/>
    </source>
</evidence>
<evidence type="ECO:0000256" key="1">
    <source>
        <dbReference type="ARBA" id="ARBA00003217"/>
    </source>
</evidence>
<evidence type="ECO:0000256" key="13">
    <source>
        <dbReference type="PIRSR" id="PIRSR618044-1"/>
    </source>
</evidence>
<dbReference type="UniPathway" id="UPA00219"/>
<dbReference type="InterPro" id="IPR012907">
    <property type="entry name" value="Peptidase_S11_C"/>
</dbReference>
<feature type="active site" evidence="13">
    <location>
        <position position="146"/>
    </location>
</feature>
<dbReference type="EMBL" id="CP003065">
    <property type="protein sequence ID" value="AEV69407.1"/>
    <property type="molecule type" value="Genomic_DNA"/>
</dbReference>
<feature type="binding site" evidence="14">
    <location>
        <position position="247"/>
    </location>
    <ligand>
        <name>substrate</name>
    </ligand>
</feature>
<dbReference type="GO" id="GO:0006508">
    <property type="term" value="P:proteolysis"/>
    <property type="evidence" value="ECO:0007669"/>
    <property type="project" value="UniProtKB-KW"/>
</dbReference>
<evidence type="ECO:0000256" key="11">
    <source>
        <dbReference type="ARBA" id="ARBA00023316"/>
    </source>
</evidence>
<evidence type="ECO:0000259" key="16">
    <source>
        <dbReference type="SMART" id="SM00936"/>
    </source>
</evidence>
<evidence type="ECO:0000256" key="6">
    <source>
        <dbReference type="ARBA" id="ARBA00022670"/>
    </source>
</evidence>
<feature type="domain" description="Peptidase S11 D-Ala-D-Ala carboxypeptidase A C-terminal" evidence="16">
    <location>
        <begin position="297"/>
        <end position="388"/>
    </location>
</feature>
<reference evidence="18" key="1">
    <citation type="submission" date="2011-12" db="EMBL/GenBank/DDBJ databases">
        <title>Complete sequence of Clostridium clariflavum DSM 19732.</title>
        <authorList>
            <consortium name="US DOE Joint Genome Institute"/>
            <person name="Lucas S."/>
            <person name="Han J."/>
            <person name="Lapidus A."/>
            <person name="Cheng J.-F."/>
            <person name="Goodwin L."/>
            <person name="Pitluck S."/>
            <person name="Peters L."/>
            <person name="Teshima H."/>
            <person name="Detter J.C."/>
            <person name="Han C."/>
            <person name="Tapia R."/>
            <person name="Land M."/>
            <person name="Hauser L."/>
            <person name="Kyrpides N."/>
            <person name="Ivanova N."/>
            <person name="Pagani I."/>
            <person name="Kitzmiller T."/>
            <person name="Lynd L."/>
            <person name="Izquierdo J."/>
            <person name="Woyke T."/>
        </authorList>
    </citation>
    <scope>NUCLEOTIDE SEQUENCE [LARGE SCALE GENOMIC DNA]</scope>
    <source>
        <strain evidence="18">DSM 19732 / NBRC 101661 / EBR45</strain>
    </source>
</reference>
<keyword evidence="18" id="KW-1185">Reference proteome</keyword>
<protein>
    <recommendedName>
        <fullName evidence="4">serine-type D-Ala-D-Ala carboxypeptidase</fullName>
        <ecNumber evidence="4">3.4.16.4</ecNumber>
    </recommendedName>
</protein>
<sequence precursor="true">MEVMGLFEKLLNKKNIALVICLILIVSFSTGIFADDFNEDYPLKEIFSIETSVSTDLKPPKIEAGAAIVMDMKSGRVLYEKNAHARKAIASTTKIMTAIVALERGNLEDKVKVSKRAANIGGSTINLKEGEEWTLKELLYGLMLRSGNDAAIAIAEHIGGSVEGFAALMNEKARELGLKNTQFKTPHGLDTPGHYSTAYELAQLTRYALNNPIFSQIVGTQNISVKGRSFYTTNEMLGAYPGADGVKTGYTGQAGRCLVTSATRNNMRLISVVLNCSSRTVRAKNSRAILDYAFNNYRLTKLLDESDNITEIQVSKGKAENVSVVPEKGIEMPLTEEEKSKMEMNVCLYYDKLNAPVLSDFEVGYVEFTANGNTIAKVALKTGKSVEKKRIIDYYRDIVGIWYRLMKLK</sequence>
<dbReference type="eggNOG" id="COG1686">
    <property type="taxonomic scope" value="Bacteria"/>
</dbReference>
<gene>
    <name evidence="17" type="ordered locus">Clocl_2858</name>
</gene>
<evidence type="ECO:0000256" key="9">
    <source>
        <dbReference type="ARBA" id="ARBA00022960"/>
    </source>
</evidence>
<feature type="active site" description="Proton acceptor" evidence="13">
    <location>
        <position position="94"/>
    </location>
</feature>
<keyword evidence="5 17" id="KW-0121">Carboxypeptidase</keyword>
<evidence type="ECO:0000313" key="18">
    <source>
        <dbReference type="Proteomes" id="UP000005435"/>
    </source>
</evidence>
<dbReference type="HOGENOM" id="CLU_027070_7_3_9"/>
<keyword evidence="11" id="KW-0961">Cell wall biogenesis/degradation</keyword>